<dbReference type="RefSeq" id="WP_380028747.1">
    <property type="nucleotide sequence ID" value="NZ_JBHSHC010000147.1"/>
</dbReference>
<keyword evidence="4" id="KW-1185">Reference proteome</keyword>
<dbReference type="Gene3D" id="1.10.530.10">
    <property type="match status" value="1"/>
</dbReference>
<evidence type="ECO:0000313" key="3">
    <source>
        <dbReference type="EMBL" id="MFC4769806.1"/>
    </source>
</evidence>
<dbReference type="Pfam" id="PF01464">
    <property type="entry name" value="SLT"/>
    <property type="match status" value="1"/>
</dbReference>
<name>A0ABV9Q6V3_9BACL</name>
<dbReference type="InterPro" id="IPR023346">
    <property type="entry name" value="Lysozyme-like_dom_sf"/>
</dbReference>
<comment type="caution">
    <text evidence="3">The sequence shown here is derived from an EMBL/GenBank/DDBJ whole genome shotgun (WGS) entry which is preliminary data.</text>
</comment>
<evidence type="ECO:0000259" key="2">
    <source>
        <dbReference type="Pfam" id="PF01464"/>
    </source>
</evidence>
<dbReference type="PROSITE" id="PS00922">
    <property type="entry name" value="TRANSGLYCOSYLASE"/>
    <property type="match status" value="1"/>
</dbReference>
<dbReference type="PANTHER" id="PTHR37423">
    <property type="entry name" value="SOLUBLE LYTIC MUREIN TRANSGLYCOSYLASE-RELATED"/>
    <property type="match status" value="1"/>
</dbReference>
<accession>A0ABV9Q6V3</accession>
<dbReference type="PANTHER" id="PTHR37423:SF2">
    <property type="entry name" value="MEMBRANE-BOUND LYTIC MUREIN TRANSGLYCOSYLASE C"/>
    <property type="match status" value="1"/>
</dbReference>
<comment type="similarity">
    <text evidence="1">Belongs to the transglycosylase Slt family.</text>
</comment>
<dbReference type="Proteomes" id="UP001596002">
    <property type="component" value="Unassembled WGS sequence"/>
</dbReference>
<gene>
    <name evidence="3" type="ORF">ACFO8Q_21085</name>
</gene>
<dbReference type="SUPFAM" id="SSF53955">
    <property type="entry name" value="Lysozyme-like"/>
    <property type="match status" value="1"/>
</dbReference>
<dbReference type="CDD" id="cd00254">
    <property type="entry name" value="LT-like"/>
    <property type="match status" value="1"/>
</dbReference>
<dbReference type="EMBL" id="JBHSHC010000147">
    <property type="protein sequence ID" value="MFC4769806.1"/>
    <property type="molecule type" value="Genomic_DNA"/>
</dbReference>
<evidence type="ECO:0000256" key="1">
    <source>
        <dbReference type="ARBA" id="ARBA00007734"/>
    </source>
</evidence>
<organism evidence="3 4">
    <name type="scientific">Effusibacillus consociatus</name>
    <dbReference type="NCBI Taxonomy" id="1117041"/>
    <lineage>
        <taxon>Bacteria</taxon>
        <taxon>Bacillati</taxon>
        <taxon>Bacillota</taxon>
        <taxon>Bacilli</taxon>
        <taxon>Bacillales</taxon>
        <taxon>Alicyclobacillaceae</taxon>
        <taxon>Effusibacillus</taxon>
    </lineage>
</organism>
<evidence type="ECO:0000313" key="4">
    <source>
        <dbReference type="Proteomes" id="UP001596002"/>
    </source>
</evidence>
<reference evidence="4" key="1">
    <citation type="journal article" date="2019" name="Int. J. Syst. Evol. Microbiol.">
        <title>The Global Catalogue of Microorganisms (GCM) 10K type strain sequencing project: providing services to taxonomists for standard genome sequencing and annotation.</title>
        <authorList>
            <consortium name="The Broad Institute Genomics Platform"/>
            <consortium name="The Broad Institute Genome Sequencing Center for Infectious Disease"/>
            <person name="Wu L."/>
            <person name="Ma J."/>
        </authorList>
    </citation>
    <scope>NUCLEOTIDE SEQUENCE [LARGE SCALE GENOMIC DNA]</scope>
    <source>
        <strain evidence="4">WYCCWR 12678</strain>
    </source>
</reference>
<feature type="domain" description="Transglycosylase SLT" evidence="2">
    <location>
        <begin position="88"/>
        <end position="195"/>
    </location>
</feature>
<protein>
    <submittedName>
        <fullName evidence="3">Lytic transglycosylase domain-containing protein</fullName>
    </submittedName>
</protein>
<sequence>MDPKTISAYIQLRALQVMPLSSEQPSGYAELFSEYLTTLLADQALSQTSIPSSQLPQSPKSMVKQLPAVASSKRVQPFSQTHGDIDALIEKTATKHGVDPKLVRAVIRQESNFRPDATSPVGAMGLMQLMPSTAKELGVTNAYDPAQNIDAGTRYLKKMLDRYNGNVSLALAAYNAGAGNVDKYNGIPPFTETRNYVANILKNYHGLA</sequence>
<dbReference type="InterPro" id="IPR008258">
    <property type="entry name" value="Transglycosylase_SLT_dom_1"/>
</dbReference>
<dbReference type="InterPro" id="IPR000189">
    <property type="entry name" value="Transglyc_AS"/>
</dbReference>
<proteinExistence type="inferred from homology"/>